<protein>
    <submittedName>
        <fullName evidence="1">Uncharacterized protein</fullName>
    </submittedName>
</protein>
<dbReference type="EMBL" id="AWFB01000008">
    <property type="protein sequence ID" value="RAN34768.1"/>
    <property type="molecule type" value="Genomic_DNA"/>
</dbReference>
<evidence type="ECO:0000313" key="2">
    <source>
        <dbReference type="Proteomes" id="UP000249123"/>
    </source>
</evidence>
<evidence type="ECO:0000313" key="1">
    <source>
        <dbReference type="EMBL" id="RAN34768.1"/>
    </source>
</evidence>
<name>A0A062U3K9_9PROT</name>
<proteinExistence type="predicted"/>
<dbReference type="InterPro" id="IPR021270">
    <property type="entry name" value="DUF2849"/>
</dbReference>
<keyword evidence="2" id="KW-1185">Reference proteome</keyword>
<dbReference type="eggNOG" id="ENOG50339T3">
    <property type="taxonomic scope" value="Bacteria"/>
</dbReference>
<dbReference type="RefSeq" id="WP_034824657.1">
    <property type="nucleotide sequence ID" value="NZ_AWFA01000006.1"/>
</dbReference>
<comment type="caution">
    <text evidence="1">The sequence shown here is derived from an EMBL/GenBank/DDBJ whole genome shotgun (WGS) entry which is preliminary data.</text>
</comment>
<dbReference type="Proteomes" id="UP000249123">
    <property type="component" value="Unassembled WGS sequence"/>
</dbReference>
<dbReference type="OrthoDB" id="5738806at2"/>
<organism evidence="1 2">
    <name type="scientific">Hyphomonas pacifica</name>
    <dbReference type="NCBI Taxonomy" id="1280941"/>
    <lineage>
        <taxon>Bacteria</taxon>
        <taxon>Pseudomonadati</taxon>
        <taxon>Pseudomonadota</taxon>
        <taxon>Alphaproteobacteria</taxon>
        <taxon>Hyphomonadales</taxon>
        <taxon>Hyphomonadaceae</taxon>
        <taxon>Hyphomonas</taxon>
    </lineage>
</organism>
<sequence length="101" mass="10764">MTSVRPKLKPETPKAVTAWETATGQTVWMAADGSWTKEAGQIAAFTGDEAEARLADALKQEGVVTDPYFMEVTESGGITGRETLRETIRANGPTVAYGESA</sequence>
<dbReference type="STRING" id="1280941.HY2_09000"/>
<dbReference type="AlphaFoldDB" id="A0A062U3K9"/>
<dbReference type="Pfam" id="PF11011">
    <property type="entry name" value="DUF2849"/>
    <property type="match status" value="1"/>
</dbReference>
<accession>A0A062U3K9</accession>
<reference evidence="1 2" key="1">
    <citation type="submission" date="2013-04" db="EMBL/GenBank/DDBJ databases">
        <title>Hyphomonas sp. T24B3 Genome Sequencing.</title>
        <authorList>
            <person name="Lai Q."/>
            <person name="Shao Z."/>
        </authorList>
    </citation>
    <scope>NUCLEOTIDE SEQUENCE [LARGE SCALE GENOMIC DNA]</scope>
    <source>
        <strain evidence="1 2">T24B3</strain>
    </source>
</reference>
<gene>
    <name evidence="1" type="ORF">HY3_09725</name>
</gene>